<protein>
    <submittedName>
        <fullName evidence="2">Uncharacterized protein</fullName>
    </submittedName>
</protein>
<proteinExistence type="predicted"/>
<feature type="compositionally biased region" description="Basic and acidic residues" evidence="1">
    <location>
        <begin position="146"/>
        <end position="156"/>
    </location>
</feature>
<evidence type="ECO:0000313" key="2">
    <source>
        <dbReference type="EMBL" id="CAH0382349.1"/>
    </source>
</evidence>
<name>A0A9P0EYN2_BEMTA</name>
<dbReference type="EMBL" id="OU963862">
    <property type="protein sequence ID" value="CAH0382349.1"/>
    <property type="molecule type" value="Genomic_DNA"/>
</dbReference>
<reference evidence="2" key="1">
    <citation type="submission" date="2021-12" db="EMBL/GenBank/DDBJ databases">
        <authorList>
            <person name="King R."/>
        </authorList>
    </citation>
    <scope>NUCLEOTIDE SEQUENCE</scope>
</reference>
<evidence type="ECO:0000256" key="1">
    <source>
        <dbReference type="SAM" id="MobiDB-lite"/>
    </source>
</evidence>
<feature type="compositionally biased region" description="Basic residues" evidence="1">
    <location>
        <begin position="184"/>
        <end position="198"/>
    </location>
</feature>
<organism evidence="2 3">
    <name type="scientific">Bemisia tabaci</name>
    <name type="common">Sweetpotato whitefly</name>
    <name type="synonym">Aleurodes tabaci</name>
    <dbReference type="NCBI Taxonomy" id="7038"/>
    <lineage>
        <taxon>Eukaryota</taxon>
        <taxon>Metazoa</taxon>
        <taxon>Ecdysozoa</taxon>
        <taxon>Arthropoda</taxon>
        <taxon>Hexapoda</taxon>
        <taxon>Insecta</taxon>
        <taxon>Pterygota</taxon>
        <taxon>Neoptera</taxon>
        <taxon>Paraneoptera</taxon>
        <taxon>Hemiptera</taxon>
        <taxon>Sternorrhyncha</taxon>
        <taxon>Aleyrodoidea</taxon>
        <taxon>Aleyrodidae</taxon>
        <taxon>Aleyrodinae</taxon>
        <taxon>Bemisia</taxon>
    </lineage>
</organism>
<feature type="compositionally biased region" description="Acidic residues" evidence="1">
    <location>
        <begin position="110"/>
        <end position="145"/>
    </location>
</feature>
<dbReference type="Proteomes" id="UP001152759">
    <property type="component" value="Chromosome 1"/>
</dbReference>
<feature type="compositionally biased region" description="Basic and acidic residues" evidence="1">
    <location>
        <begin position="164"/>
        <end position="183"/>
    </location>
</feature>
<feature type="region of interest" description="Disordered" evidence="1">
    <location>
        <begin position="1"/>
        <end position="20"/>
    </location>
</feature>
<evidence type="ECO:0000313" key="3">
    <source>
        <dbReference type="Proteomes" id="UP001152759"/>
    </source>
</evidence>
<accession>A0A9P0EYN2</accession>
<gene>
    <name evidence="2" type="ORF">BEMITA_LOCUS1901</name>
</gene>
<dbReference type="AlphaFoldDB" id="A0A9P0EYN2"/>
<sequence>MRHDDDSTNMPIPPHANEPRTQRFGAVHARDFRTPNCIGYGNGTHTTALSINLFAQPGSQEYCGVLVNNLDNGHLRRKMRGPTSAVANDRAAGHRSPVKLSNHSTCSVVEFEDVEELEKEETEESGEEEAEQLEEEEGEEEEEEEEYKKVKEGVEKNKKKREKNKKEEENKGREEKREKERKETNRKKVRRRENKRRLMLNSPGSGNDFCYLPFPNDEERDDLSQRMGFMAGMRDGDKFFAVISNELSSIFFIPGAVSIFRRWNGVATL</sequence>
<keyword evidence="3" id="KW-1185">Reference proteome</keyword>
<feature type="region of interest" description="Disordered" evidence="1">
    <location>
        <begin position="80"/>
        <end position="210"/>
    </location>
</feature>